<keyword evidence="8" id="KW-0808">Transferase</keyword>
<dbReference type="GO" id="GO:0103068">
    <property type="term" value="F:leukotriene C4 gamma-glutamyl transferase activity"/>
    <property type="evidence" value="ECO:0007669"/>
    <property type="project" value="UniProtKB-EC"/>
</dbReference>
<dbReference type="EMBL" id="KQ087179">
    <property type="protein sequence ID" value="KLT46057.1"/>
    <property type="molecule type" value="Genomic_DNA"/>
</dbReference>
<feature type="active site" description="Nucleophile" evidence="6">
    <location>
        <position position="432"/>
    </location>
</feature>
<dbReference type="STRING" id="879819.A0A0J0XYC9"/>
<dbReference type="InterPro" id="IPR043137">
    <property type="entry name" value="GGT_ssub_C"/>
</dbReference>
<dbReference type="NCBIfam" id="TIGR00066">
    <property type="entry name" value="g_glut_trans"/>
    <property type="match status" value="1"/>
</dbReference>
<evidence type="ECO:0000313" key="10">
    <source>
        <dbReference type="EMBL" id="KLT46057.1"/>
    </source>
</evidence>
<dbReference type="FunFam" id="3.60.20.40:FF:000001">
    <property type="entry name" value="Gamma-glutamyltranspeptidase 1"/>
    <property type="match status" value="1"/>
</dbReference>
<comment type="catalytic activity">
    <reaction evidence="2 8">
        <text>glutathione + H2O = L-cysteinylglycine + L-glutamate</text>
        <dbReference type="Rhea" id="RHEA:28807"/>
        <dbReference type="ChEBI" id="CHEBI:15377"/>
        <dbReference type="ChEBI" id="CHEBI:29985"/>
        <dbReference type="ChEBI" id="CHEBI:57925"/>
        <dbReference type="ChEBI" id="CHEBI:61694"/>
        <dbReference type="EC" id="3.4.19.13"/>
    </reaction>
</comment>
<evidence type="ECO:0000256" key="7">
    <source>
        <dbReference type="PIRSR" id="PIRSR600101-2"/>
    </source>
</evidence>
<gene>
    <name evidence="10" type="ORF">CC85DRAFT_239724</name>
</gene>
<feature type="binding site" evidence="7">
    <location>
        <position position="160"/>
    </location>
    <ligand>
        <name>L-glutamate</name>
        <dbReference type="ChEBI" id="CHEBI:29985"/>
    </ligand>
</feature>
<evidence type="ECO:0000256" key="9">
    <source>
        <dbReference type="SAM" id="Phobius"/>
    </source>
</evidence>
<dbReference type="GO" id="GO:0000324">
    <property type="term" value="C:fungal-type vacuole"/>
    <property type="evidence" value="ECO:0007669"/>
    <property type="project" value="TreeGrafter"/>
</dbReference>
<dbReference type="Pfam" id="PF01019">
    <property type="entry name" value="G_glu_transpept"/>
    <property type="match status" value="1"/>
</dbReference>
<sequence length="624" mass="66290">MPPQETTPLLPHPAVRNDALRTRKPRVKQVLSYALLLLLGVGLGAGAVLGWQHRPKREDKGPMVPPIYKLPPPTGLPRNPAYLIGPSRAAVASEDKTCSDLGLAILQRNGTAVDAAITTTLCIGLLNAFSSGIGGGGFALVSIPPHSEFKDKGVTAIDFRETSPAASHAEMYTKTGRGASQVGGLAVGVPGELRGLEEAHKLYGKLAWHELVEPVEELARSGWQVSRELARRLRIFGAFMRKDPVWAAVYAPRGDLLVEGDWISRPTYANTLSKIAKHGPGALYSGEIADDIVETVKKDGGILTHADLAGYKAHVYPAISGQFRGQTVYTADAPASGGVMLGMLQIMDPLLAPLRGAACFGEEQSHQLIEAMKFAFGARSEVCDPRFARNLTRLAEFRTPAWADAQRAKITNTTHEPAYYGLETEPITDSGTTHLSVIDQWGGAASVTSTVNLIWGSHVMCPKTGIILNDEQDDFAVPGAPDAFGLPPSPHNYPAPGKRPLSSTAPTIVHAPDGRVVGVLGGSGGSRIFPAVAMVLLNLACGDDISAAIERPRLHDQVLPPVTTLEVGPEGVNKTWLAALKKRGHNIGQFDINVGASEVQAVVVDKRGVWAASDSRKNGVAAGY</sequence>
<evidence type="ECO:0000256" key="2">
    <source>
        <dbReference type="ARBA" id="ARBA00001089"/>
    </source>
</evidence>
<dbReference type="Gene3D" id="3.60.20.40">
    <property type="match status" value="1"/>
</dbReference>
<dbReference type="GO" id="GO:0006751">
    <property type="term" value="P:glutathione catabolic process"/>
    <property type="evidence" value="ECO:0007669"/>
    <property type="project" value="UniProtKB-UniRule"/>
</dbReference>
<evidence type="ECO:0000313" key="11">
    <source>
        <dbReference type="Proteomes" id="UP000053611"/>
    </source>
</evidence>
<dbReference type="Proteomes" id="UP000053611">
    <property type="component" value="Unassembled WGS sequence"/>
</dbReference>
<dbReference type="InterPro" id="IPR000101">
    <property type="entry name" value="GGT_peptidase"/>
</dbReference>
<dbReference type="EC" id="2.3.2.2" evidence="8"/>
<dbReference type="EC" id="3.4.19.13" evidence="8"/>
<dbReference type="Gene3D" id="1.10.246.130">
    <property type="match status" value="1"/>
</dbReference>
<dbReference type="UniPathway" id="UPA00204"/>
<comment type="catalytic activity">
    <reaction evidence="5 8">
        <text>an N-terminal (5-L-glutamyl)-[peptide] + an alpha-amino acid = 5-L-glutamyl amino acid + an N-terminal L-alpha-aminoacyl-[peptide]</text>
        <dbReference type="Rhea" id="RHEA:23904"/>
        <dbReference type="Rhea" id="RHEA-COMP:9780"/>
        <dbReference type="Rhea" id="RHEA-COMP:9795"/>
        <dbReference type="ChEBI" id="CHEBI:77644"/>
        <dbReference type="ChEBI" id="CHEBI:78597"/>
        <dbReference type="ChEBI" id="CHEBI:78599"/>
        <dbReference type="ChEBI" id="CHEBI:78608"/>
        <dbReference type="EC" id="2.3.2.2"/>
    </reaction>
</comment>
<proteinExistence type="inferred from homology"/>
<dbReference type="GeneID" id="28980751"/>
<evidence type="ECO:0000256" key="3">
    <source>
        <dbReference type="ARBA" id="ARBA00005115"/>
    </source>
</evidence>
<organism evidence="10 11">
    <name type="scientific">Cutaneotrichosporon oleaginosum</name>
    <dbReference type="NCBI Taxonomy" id="879819"/>
    <lineage>
        <taxon>Eukaryota</taxon>
        <taxon>Fungi</taxon>
        <taxon>Dikarya</taxon>
        <taxon>Basidiomycota</taxon>
        <taxon>Agaricomycotina</taxon>
        <taxon>Tremellomycetes</taxon>
        <taxon>Trichosporonales</taxon>
        <taxon>Trichosporonaceae</taxon>
        <taxon>Cutaneotrichosporon</taxon>
    </lineage>
</organism>
<feature type="transmembrane region" description="Helical" evidence="9">
    <location>
        <begin position="30"/>
        <end position="51"/>
    </location>
</feature>
<dbReference type="RefSeq" id="XP_018282548.1">
    <property type="nucleotide sequence ID" value="XM_018420148.1"/>
</dbReference>
<dbReference type="OrthoDB" id="1081007at2759"/>
<evidence type="ECO:0000256" key="6">
    <source>
        <dbReference type="PIRSR" id="PIRSR600101-1"/>
    </source>
</evidence>
<dbReference type="InterPro" id="IPR029055">
    <property type="entry name" value="Ntn_hydrolases_N"/>
</dbReference>
<dbReference type="PANTHER" id="PTHR11686">
    <property type="entry name" value="GAMMA GLUTAMYL TRANSPEPTIDASE"/>
    <property type="match status" value="1"/>
</dbReference>
<feature type="binding site" evidence="7">
    <location>
        <position position="525"/>
    </location>
    <ligand>
        <name>L-glutamate</name>
        <dbReference type="ChEBI" id="CHEBI:29985"/>
    </ligand>
</feature>
<comment type="function">
    <text evidence="8">Cleaves the gamma-glutamyl peptide bond of glutathione and glutathione conjugates.</text>
</comment>
<dbReference type="PRINTS" id="PR01210">
    <property type="entry name" value="GGTRANSPTASE"/>
</dbReference>
<feature type="binding site" evidence="7">
    <location>
        <begin position="450"/>
        <end position="452"/>
    </location>
    <ligand>
        <name>L-glutamate</name>
        <dbReference type="ChEBI" id="CHEBI:29985"/>
    </ligand>
</feature>
<evidence type="ECO:0000256" key="4">
    <source>
        <dbReference type="ARBA" id="ARBA00009381"/>
    </source>
</evidence>
<dbReference type="GO" id="GO:0036374">
    <property type="term" value="F:glutathione hydrolase activity"/>
    <property type="evidence" value="ECO:0007669"/>
    <property type="project" value="UniProtKB-UniRule"/>
</dbReference>
<keyword evidence="9" id="KW-0812">Transmembrane</keyword>
<keyword evidence="8" id="KW-0012">Acyltransferase</keyword>
<comment type="similarity">
    <text evidence="4">Belongs to the gamma-glutamyltransferase family.</text>
</comment>
<comment type="catalytic activity">
    <reaction evidence="1 8">
        <text>an S-substituted glutathione + H2O = an S-substituted L-cysteinylglycine + L-glutamate</text>
        <dbReference type="Rhea" id="RHEA:59468"/>
        <dbReference type="ChEBI" id="CHEBI:15377"/>
        <dbReference type="ChEBI" id="CHEBI:29985"/>
        <dbReference type="ChEBI" id="CHEBI:90779"/>
        <dbReference type="ChEBI" id="CHEBI:143103"/>
        <dbReference type="EC" id="3.4.19.13"/>
    </reaction>
</comment>
<protein>
    <recommendedName>
        <fullName evidence="8">Glutathione hydrolase</fullName>
        <ecNumber evidence="8">2.3.2.2</ecNumber>
        <ecNumber evidence="8">3.4.19.13</ecNumber>
    </recommendedName>
    <alternativeName>
        <fullName evidence="8">Gamma-glutamyltransferase</fullName>
    </alternativeName>
    <alternativeName>
        <fullName evidence="8">Gamma-glutamyltranspeptidase</fullName>
    </alternativeName>
</protein>
<feature type="binding site" evidence="7">
    <location>
        <begin position="502"/>
        <end position="503"/>
    </location>
    <ligand>
        <name>L-glutamate</name>
        <dbReference type="ChEBI" id="CHEBI:29985"/>
    </ligand>
</feature>
<evidence type="ECO:0000256" key="8">
    <source>
        <dbReference type="RuleBase" id="RU368068"/>
    </source>
</evidence>
<dbReference type="InterPro" id="IPR043138">
    <property type="entry name" value="GGT_lsub"/>
</dbReference>
<dbReference type="GO" id="GO:0005886">
    <property type="term" value="C:plasma membrane"/>
    <property type="evidence" value="ECO:0007669"/>
    <property type="project" value="TreeGrafter"/>
</dbReference>
<evidence type="ECO:0000256" key="1">
    <source>
        <dbReference type="ARBA" id="ARBA00001049"/>
    </source>
</evidence>
<dbReference type="SUPFAM" id="SSF56235">
    <property type="entry name" value="N-terminal nucleophile aminohydrolases (Ntn hydrolases)"/>
    <property type="match status" value="1"/>
</dbReference>
<dbReference type="PANTHER" id="PTHR11686:SF9">
    <property type="entry name" value="RE13973P"/>
    <property type="match status" value="1"/>
</dbReference>
<name>A0A0J0XYC9_9TREE</name>
<keyword evidence="11" id="KW-1185">Reference proteome</keyword>
<dbReference type="AlphaFoldDB" id="A0A0J0XYC9"/>
<keyword evidence="9" id="KW-1133">Transmembrane helix</keyword>
<accession>A0A0J0XYC9</accession>
<comment type="pathway">
    <text evidence="3 8">Sulfur metabolism; glutathione metabolism.</text>
</comment>
<reference evidence="10 11" key="1">
    <citation type="submission" date="2015-03" db="EMBL/GenBank/DDBJ databases">
        <title>Genomics and transcriptomics of the oil-accumulating basidiomycete yeast T. oleaginosus allow insights into substrate utilization and the diverse evolutionary trajectories of mating systems in fungi.</title>
        <authorList>
            <consortium name="DOE Joint Genome Institute"/>
            <person name="Kourist R."/>
            <person name="Kracht O."/>
            <person name="Bracharz F."/>
            <person name="Lipzen A."/>
            <person name="Nolan M."/>
            <person name="Ohm R."/>
            <person name="Grigoriev I."/>
            <person name="Sun S."/>
            <person name="Heitman J."/>
            <person name="Bruck T."/>
            <person name="Nowrousian M."/>
        </authorList>
    </citation>
    <scope>NUCLEOTIDE SEQUENCE [LARGE SCALE GENOMIC DNA]</scope>
    <source>
        <strain evidence="10 11">IBC0246</strain>
    </source>
</reference>
<evidence type="ECO:0000256" key="5">
    <source>
        <dbReference type="ARBA" id="ARBA00047417"/>
    </source>
</evidence>
<keyword evidence="9" id="KW-0472">Membrane</keyword>
<feature type="binding site" evidence="7">
    <location>
        <position position="474"/>
    </location>
    <ligand>
        <name>L-glutamate</name>
        <dbReference type="ChEBI" id="CHEBI:29985"/>
    </ligand>
</feature>
<keyword evidence="8" id="KW-0378">Hydrolase</keyword>